<accession>A0A378JGK5</accession>
<evidence type="ECO:0000313" key="2">
    <source>
        <dbReference type="EMBL" id="STX43800.1"/>
    </source>
</evidence>
<proteinExistence type="predicted"/>
<name>A0A378JGK5_9GAMM</name>
<dbReference type="STRING" id="45066.Lgra_1688"/>
<evidence type="ECO:0000313" key="3">
    <source>
        <dbReference type="Proteomes" id="UP000054691"/>
    </source>
</evidence>
<dbReference type="EMBL" id="LNYE01000022">
    <property type="protein sequence ID" value="KTD10722.1"/>
    <property type="molecule type" value="Genomic_DNA"/>
</dbReference>
<evidence type="ECO:0000313" key="1">
    <source>
        <dbReference type="EMBL" id="KTD10722.1"/>
    </source>
</evidence>
<evidence type="ECO:0000313" key="4">
    <source>
        <dbReference type="Proteomes" id="UP000254476"/>
    </source>
</evidence>
<gene>
    <name evidence="1" type="ORF">Lgra_1688</name>
    <name evidence="2" type="ORF">NCTC12388_01218</name>
</gene>
<sequence>MSSQSKIINAVNLCLKQKSNIDFELNPKGICAGLAALYIKYALEHKTTQFFSLLDQLATLPSNYRLGSNHALDNFLIQIEKAFRPSEYCGYEVQQGDLEKILDVRNKPLSNEFNLGLTTDESCWKELLKKISRTNRSYFIASKNHAIALTFQNGKYAVYDPNYSKKIKEFDSIDELIKEIKECFEYTEHAFGLAIRAFAHPNEAQEFYPTHDELHQIAFAHQINTNSSAFATLAGDINTLNYLFKENKIELDSLAKEYLRPEFNDLLLQRPKSAGIKNAVLRGINATLLTGTHKETEKLIHHYLKTYTSLEEQNELKDEVQKQLSEPLLTLMKKKANYSNLLKLIDPFNLPQNREYQTNYNHLQLLTFIHQEADSKIIHLFLNKLSPEQIIKQIQHAAIANQHHVLNLLFTQLINTQIDPKSFPSIFNKKVIEEIDATTLSKLLDMGFMVNTKEPDLLFLCMQRKDKSIFETYARAWAKQTNHSEIWKQIDKHEYSLIDLRTPLGSASLLNALIFLRKNEHIKQAWRNDIPVELIKSALTSAILNDNQEMCLFLQEKLNTQLDMDTLEFLYRKGLEEDNLTILSTLTQLNFNVLRMTQDIRALLMLCYDYDDYSIIERCFEQTSPKIRKLILEYSLMWHITPVINICIQKEPQLFNEYLNESIQTPAKLAKLNRTIDRLPPDTLSLKFDEQTQKNQIKEWCKKKLFHLAKKLGTKIAWKKEELDEFMNELIHNKNENGIILLLEIYPQLKETPELTILLVRNNLLNPLTFLLAHDHIIDPELMEQIFTAALMQNHKNLVTQFLTKGLITPTTKLKQPLTKLFQEAIEKDSDAIEPFIHSKSDFELDYKELFLFSCTQKKEKTANQLLARELILTEPERQRAVQQLFGEQPASELFERVYAHGYGRLYQLLLKTNIQHPRASLLSSIKNPEQDPAFQQTELYLNPLKRAIKEKNEPIFNSLFTQSELPADPDHGVLIFLRDPLLFPRVLSLFAKKYGLEKLVAEALKHKEWAVVAHLIEKQKLDDLDIRLQQLIQEHGKEIVNAYLDNLEAHYDKMDVRPQLFKLFSNTNALARLAIPYQEIIQKTLERIELNMLHHQLDLNNQIYRYTFSHLPFKMALEQIAIVFEECQKILIEKQIDLEQPIENPDIVNALVHLKTMMAGHDITPDYLSDEHTDLLEKLIGNSRFKEVCQLELKLYFVLKNVQKSFSEQSQTYQEEFNTAIKSLHECLMQKKLPISFVIPEIQAHLKIYQSKITPLKPVQEKERLAAPQETTTTSYLKTQKARCIKSLNHYLKHRDQTLSYFSYFFDYYRGKTRAQHYKNLIKSAQSERELQLIEYAIFVNNNGTQLKKDLLAKLNYEDQHTAKASLKATIRKSYSKYELKQLDKVIESMNQKINANDQTATITLFHDELAYLKKLNTLKQISGKHSFFQPKKQEHIGFWQWIASWFGYTSFSEKNREEDMGMKTKF</sequence>
<dbReference type="RefSeq" id="WP_058498832.1">
    <property type="nucleotide sequence ID" value="NZ_CAAAHW010000001.1"/>
</dbReference>
<reference evidence="1 3" key="1">
    <citation type="submission" date="2015-11" db="EMBL/GenBank/DDBJ databases">
        <title>Genomic analysis of 38 Legionella species identifies large and diverse effector repertoires.</title>
        <authorList>
            <person name="Burstein D."/>
            <person name="Amaro F."/>
            <person name="Zusman T."/>
            <person name="Lifshitz Z."/>
            <person name="Cohen O."/>
            <person name="Gilbert J.A."/>
            <person name="Pupko T."/>
            <person name="Shuman H.A."/>
            <person name="Segal G."/>
        </authorList>
    </citation>
    <scope>NUCLEOTIDE SEQUENCE [LARGE SCALE GENOMIC DNA]</scope>
    <source>
        <strain evidence="1 3">Lyon 8420412</strain>
    </source>
</reference>
<dbReference type="EMBL" id="UGOB01000001">
    <property type="protein sequence ID" value="STX43800.1"/>
    <property type="molecule type" value="Genomic_DNA"/>
</dbReference>
<protein>
    <submittedName>
        <fullName evidence="2">Ankyrin repeat-containing protein</fullName>
    </submittedName>
</protein>
<reference evidence="2 4" key="2">
    <citation type="submission" date="2018-06" db="EMBL/GenBank/DDBJ databases">
        <authorList>
            <consortium name="Pathogen Informatics"/>
            <person name="Doyle S."/>
        </authorList>
    </citation>
    <scope>NUCLEOTIDE SEQUENCE [LARGE SCALE GENOMIC DNA]</scope>
    <source>
        <strain evidence="2 4">NCTC12388</strain>
    </source>
</reference>
<keyword evidence="3" id="KW-1185">Reference proteome</keyword>
<organism evidence="2 4">
    <name type="scientific">Legionella gratiana</name>
    <dbReference type="NCBI Taxonomy" id="45066"/>
    <lineage>
        <taxon>Bacteria</taxon>
        <taxon>Pseudomonadati</taxon>
        <taxon>Pseudomonadota</taxon>
        <taxon>Gammaproteobacteria</taxon>
        <taxon>Legionellales</taxon>
        <taxon>Legionellaceae</taxon>
        <taxon>Legionella</taxon>
    </lineage>
</organism>
<dbReference type="InterPro" id="IPR038765">
    <property type="entry name" value="Papain-like_cys_pep_sf"/>
</dbReference>
<dbReference type="SUPFAM" id="SSF54001">
    <property type="entry name" value="Cysteine proteinases"/>
    <property type="match status" value="1"/>
</dbReference>
<dbReference type="Proteomes" id="UP000054691">
    <property type="component" value="Unassembled WGS sequence"/>
</dbReference>
<dbReference type="Proteomes" id="UP000254476">
    <property type="component" value="Unassembled WGS sequence"/>
</dbReference>
<dbReference type="OrthoDB" id="5647295at2"/>